<dbReference type="SUPFAM" id="SSF81383">
    <property type="entry name" value="F-box domain"/>
    <property type="match status" value="1"/>
</dbReference>
<dbReference type="PROSITE" id="PS50294">
    <property type="entry name" value="WD_REPEATS_REGION"/>
    <property type="match status" value="5"/>
</dbReference>
<gene>
    <name evidence="6" type="ORF">GSOID_T00025069001</name>
</gene>
<reference evidence="6" key="1">
    <citation type="journal article" date="2010" name="Science">
        <title>Plasticity of animal genome architecture unmasked by rapid evolution of a pelagic tunicate.</title>
        <authorList>
            <person name="Denoeud F."/>
            <person name="Henriet S."/>
            <person name="Mungpakdee S."/>
            <person name="Aury J.M."/>
            <person name="Da Silva C."/>
            <person name="Brinkmann H."/>
            <person name="Mikhaleva J."/>
            <person name="Olsen L.C."/>
            <person name="Jubin C."/>
            <person name="Canestro C."/>
            <person name="Bouquet J.M."/>
            <person name="Danks G."/>
            <person name="Poulain J."/>
            <person name="Campsteijn C."/>
            <person name="Adamski M."/>
            <person name="Cross I."/>
            <person name="Yadetie F."/>
            <person name="Muffato M."/>
            <person name="Louis A."/>
            <person name="Butcher S."/>
            <person name="Tsagkogeorga G."/>
            <person name="Konrad A."/>
            <person name="Singh S."/>
            <person name="Jensen M.F."/>
            <person name="Cong E.H."/>
            <person name="Eikeseth-Otteraa H."/>
            <person name="Noel B."/>
            <person name="Anthouard V."/>
            <person name="Porcel B.M."/>
            <person name="Kachouri-Lafond R."/>
            <person name="Nishino A."/>
            <person name="Ugolini M."/>
            <person name="Chourrout P."/>
            <person name="Nishida H."/>
            <person name="Aasland R."/>
            <person name="Huzurbazar S."/>
            <person name="Westhof E."/>
            <person name="Delsuc F."/>
            <person name="Lehrach H."/>
            <person name="Reinhardt R."/>
            <person name="Weissenbach J."/>
            <person name="Roy S.W."/>
            <person name="Artiguenave F."/>
            <person name="Postlethwait J.H."/>
            <person name="Manak J.R."/>
            <person name="Thompson E.M."/>
            <person name="Jaillon O."/>
            <person name="Du Pasquier L."/>
            <person name="Boudinot P."/>
            <person name="Liberles D.A."/>
            <person name="Volff J.N."/>
            <person name="Philippe H."/>
            <person name="Lenhard B."/>
            <person name="Roest Crollius H."/>
            <person name="Wincker P."/>
            <person name="Chourrout D."/>
        </authorList>
    </citation>
    <scope>NUCLEOTIDE SEQUENCE [LARGE SCALE GENOMIC DNA]</scope>
</reference>
<dbReference type="GO" id="GO:0043161">
    <property type="term" value="P:proteasome-mediated ubiquitin-dependent protein catabolic process"/>
    <property type="evidence" value="ECO:0007669"/>
    <property type="project" value="TreeGrafter"/>
</dbReference>
<dbReference type="EMBL" id="FN654295">
    <property type="protein sequence ID" value="CBY31176.1"/>
    <property type="molecule type" value="Genomic_DNA"/>
</dbReference>
<organism evidence="6">
    <name type="scientific">Oikopleura dioica</name>
    <name type="common">Tunicate</name>
    <dbReference type="NCBI Taxonomy" id="34765"/>
    <lineage>
        <taxon>Eukaryota</taxon>
        <taxon>Metazoa</taxon>
        <taxon>Chordata</taxon>
        <taxon>Tunicata</taxon>
        <taxon>Appendicularia</taxon>
        <taxon>Copelata</taxon>
        <taxon>Oikopleuridae</taxon>
        <taxon>Oikopleura</taxon>
    </lineage>
</organism>
<dbReference type="PROSITE" id="PS50082">
    <property type="entry name" value="WD_REPEATS_2"/>
    <property type="match status" value="7"/>
</dbReference>
<keyword evidence="1 3" id="KW-0853">WD repeat</keyword>
<accession>E4Y6C6</accession>
<dbReference type="SMART" id="SM00256">
    <property type="entry name" value="FBOX"/>
    <property type="match status" value="1"/>
</dbReference>
<dbReference type="SUPFAM" id="SSF50978">
    <property type="entry name" value="WD40 repeat-like"/>
    <property type="match status" value="1"/>
</dbReference>
<feature type="compositionally biased region" description="Basic residues" evidence="4">
    <location>
        <begin position="19"/>
        <end position="30"/>
    </location>
</feature>
<feature type="repeat" description="WD" evidence="3">
    <location>
        <begin position="592"/>
        <end position="631"/>
    </location>
</feature>
<feature type="repeat" description="WD" evidence="3">
    <location>
        <begin position="467"/>
        <end position="497"/>
    </location>
</feature>
<evidence type="ECO:0000256" key="3">
    <source>
        <dbReference type="PROSITE-ProRule" id="PRU00221"/>
    </source>
</evidence>
<dbReference type="PANTHER" id="PTHR19849">
    <property type="entry name" value="PHOSPHOLIPASE A-2-ACTIVATING PROTEIN"/>
    <property type="match status" value="1"/>
</dbReference>
<evidence type="ECO:0000256" key="1">
    <source>
        <dbReference type="ARBA" id="ARBA00022574"/>
    </source>
</evidence>
<dbReference type="PANTHER" id="PTHR19849:SF1">
    <property type="entry name" value="F-BOX_WD REPEAT-CONTAINING PROTEIN 7"/>
    <property type="match status" value="1"/>
</dbReference>
<dbReference type="Proteomes" id="UP000011014">
    <property type="component" value="Unassembled WGS sequence"/>
</dbReference>
<evidence type="ECO:0000256" key="2">
    <source>
        <dbReference type="ARBA" id="ARBA00022737"/>
    </source>
</evidence>
<feature type="repeat" description="WD" evidence="3">
    <location>
        <begin position="360"/>
        <end position="386"/>
    </location>
</feature>
<dbReference type="GO" id="GO:0010992">
    <property type="term" value="P:ubiquitin recycling"/>
    <property type="evidence" value="ECO:0007669"/>
    <property type="project" value="TreeGrafter"/>
</dbReference>
<dbReference type="Pfam" id="PF12937">
    <property type="entry name" value="F-box-like"/>
    <property type="match status" value="1"/>
</dbReference>
<feature type="domain" description="F-box" evidence="5">
    <location>
        <begin position="239"/>
        <end position="285"/>
    </location>
</feature>
<dbReference type="GO" id="GO:0043130">
    <property type="term" value="F:ubiquitin binding"/>
    <property type="evidence" value="ECO:0007669"/>
    <property type="project" value="TreeGrafter"/>
</dbReference>
<dbReference type="InterPro" id="IPR020472">
    <property type="entry name" value="WD40_PAC1"/>
</dbReference>
<protein>
    <recommendedName>
        <fullName evidence="5">F-box domain-containing protein</fullName>
    </recommendedName>
</protein>
<dbReference type="PRINTS" id="PR00320">
    <property type="entry name" value="GPROTEINBRPT"/>
</dbReference>
<feature type="compositionally biased region" description="Low complexity" evidence="4">
    <location>
        <begin position="56"/>
        <end position="67"/>
    </location>
</feature>
<dbReference type="InterPro" id="IPR036047">
    <property type="entry name" value="F-box-like_dom_sf"/>
</dbReference>
<dbReference type="InterPro" id="IPR001680">
    <property type="entry name" value="WD40_rpt"/>
</dbReference>
<feature type="repeat" description="WD" evidence="3">
    <location>
        <begin position="549"/>
        <end position="588"/>
    </location>
</feature>
<dbReference type="GO" id="GO:0005634">
    <property type="term" value="C:nucleus"/>
    <property type="evidence" value="ECO:0007669"/>
    <property type="project" value="TreeGrafter"/>
</dbReference>
<dbReference type="Pfam" id="PF00400">
    <property type="entry name" value="WD40"/>
    <property type="match status" value="7"/>
</dbReference>
<dbReference type="GO" id="GO:0005737">
    <property type="term" value="C:cytoplasm"/>
    <property type="evidence" value="ECO:0007669"/>
    <property type="project" value="TreeGrafter"/>
</dbReference>
<dbReference type="InterPro" id="IPR001810">
    <property type="entry name" value="F-box_dom"/>
</dbReference>
<feature type="compositionally biased region" description="Polar residues" evidence="4">
    <location>
        <begin position="68"/>
        <end position="78"/>
    </location>
</feature>
<feature type="compositionally biased region" description="Basic and acidic residues" evidence="4">
    <location>
        <begin position="8"/>
        <end position="17"/>
    </location>
</feature>
<feature type="repeat" description="WD" evidence="3">
    <location>
        <begin position="509"/>
        <end position="548"/>
    </location>
</feature>
<dbReference type="InterPro" id="IPR036322">
    <property type="entry name" value="WD40_repeat_dom_sf"/>
</dbReference>
<proteinExistence type="predicted"/>
<dbReference type="Gene3D" id="2.130.10.10">
    <property type="entry name" value="YVTN repeat-like/Quinoprotein amine dehydrogenase"/>
    <property type="match status" value="1"/>
</dbReference>
<evidence type="ECO:0000313" key="6">
    <source>
        <dbReference type="EMBL" id="CBY31176.1"/>
    </source>
</evidence>
<dbReference type="InterPro" id="IPR015943">
    <property type="entry name" value="WD40/YVTN_repeat-like_dom_sf"/>
</dbReference>
<dbReference type="PROSITE" id="PS50181">
    <property type="entry name" value="FBOX"/>
    <property type="match status" value="1"/>
</dbReference>
<dbReference type="Gene3D" id="1.20.1280.50">
    <property type="match status" value="1"/>
</dbReference>
<keyword evidence="2" id="KW-0677">Repeat</keyword>
<dbReference type="PROSITE" id="PS00678">
    <property type="entry name" value="WD_REPEATS_1"/>
    <property type="match status" value="5"/>
</dbReference>
<feature type="region of interest" description="Disordered" evidence="4">
    <location>
        <begin position="1"/>
        <end position="151"/>
    </location>
</feature>
<feature type="compositionally biased region" description="Polar residues" evidence="4">
    <location>
        <begin position="114"/>
        <end position="129"/>
    </location>
</feature>
<dbReference type="InterPro" id="IPR019775">
    <property type="entry name" value="WD40_repeat_CS"/>
</dbReference>
<dbReference type="FunFam" id="1.20.1280.50:FF:000133">
    <property type="entry name" value="F-box and WD repeat domain-containing 7"/>
    <property type="match status" value="1"/>
</dbReference>
<feature type="repeat" description="WD" evidence="3">
    <location>
        <begin position="387"/>
        <end position="426"/>
    </location>
</feature>
<name>E4Y6C6_OIKDI</name>
<dbReference type="CDD" id="cd00200">
    <property type="entry name" value="WD40"/>
    <property type="match status" value="1"/>
</dbReference>
<dbReference type="CDD" id="cd22133">
    <property type="entry name" value="F-box_FBXW7"/>
    <property type="match status" value="1"/>
</dbReference>
<evidence type="ECO:0000256" key="4">
    <source>
        <dbReference type="SAM" id="MobiDB-lite"/>
    </source>
</evidence>
<sequence length="713" mass="79161">MRQKREKKVTVKDDAAKPTRNRSRPSKIPRRSPLSKMKERVSSRLESFGLHSLRQGSSSSSGNLNLSAKNEASKTALQNVHDMPSTSKASPPPAEPETTSSPPAPSIGSRKRAQSGNINSTSGVSTTPDSFRKRKLAFSRDSPSKLPDAKKPLLEQATTLSDEQEQTKSHIPRLKLKSKSEINLIIKEDNKMGHIDSWLNAYQNFTEEDQRIALERLIDNSTHKNIRFMRDVIEPRFQRDFISLLPPELALHVLSKLEPKDLVSATQTCRTWRQLADDNTIWRQKCLEENVKECSTPILKQYKSWAKTRTPEIVGENIHSPWKKTIMRKKRIEKVWIEGDVTPLELVGHDDHVVTCLQFDGQRIVSGSDDSTLKVWNAKTGHCQSTLIGHTGGVWCLEMKDDWIVSGSTDRTLRVWSAETGKCIETLYGHCSTVRCMALSGNQVVSGSRDNTLRVWDLTTLKCTAVLVGHFAAVRCVCFDGKKIVSGSYDNTVKIWDPNQAGNKLLHTLQGHTMRVYSLQFDGKHVVSGSLDTNIMVWDADTGTLLHTLVGHQSLTSGMELRGKTLVSGNADSFVKIWDIETGLLVRTLDDKNKHSSAVTSLQYCGKFIVTSSDDGTVKLWNAETGEWIRDLVSLDTRQTGGVVWRIKASETKLVCAVGSRNGTELTKLLVLNFDDLAAAKRASHSQSALPGTSASFDAAAINFNSLGHVNPT</sequence>
<evidence type="ECO:0000259" key="5">
    <source>
        <dbReference type="PROSITE" id="PS50181"/>
    </source>
</evidence>
<feature type="repeat" description="WD" evidence="3">
    <location>
        <begin position="427"/>
        <end position="466"/>
    </location>
</feature>
<dbReference type="SMART" id="SM00320">
    <property type="entry name" value="WD40"/>
    <property type="match status" value="7"/>
</dbReference>
<dbReference type="AlphaFoldDB" id="E4Y6C6"/>